<dbReference type="Pfam" id="PF01476">
    <property type="entry name" value="LysM"/>
    <property type="match status" value="1"/>
</dbReference>
<feature type="region of interest" description="Disordered" evidence="1">
    <location>
        <begin position="291"/>
        <end position="352"/>
    </location>
</feature>
<dbReference type="Proteomes" id="UP000256304">
    <property type="component" value="Unassembled WGS sequence"/>
</dbReference>
<dbReference type="Pfam" id="PF20918">
    <property type="entry name" value="SPOCS_spoVID-N"/>
    <property type="match status" value="2"/>
</dbReference>
<dbReference type="OrthoDB" id="2966368at2"/>
<dbReference type="SUPFAM" id="SSF54106">
    <property type="entry name" value="LysM domain"/>
    <property type="match status" value="1"/>
</dbReference>
<evidence type="ECO:0000313" key="3">
    <source>
        <dbReference type="EMBL" id="REE69511.1"/>
    </source>
</evidence>
<dbReference type="SMART" id="SM00257">
    <property type="entry name" value="LysM"/>
    <property type="match status" value="1"/>
</dbReference>
<dbReference type="Gene3D" id="3.10.350.10">
    <property type="entry name" value="LysM domain"/>
    <property type="match status" value="1"/>
</dbReference>
<dbReference type="InterPro" id="IPR048862">
    <property type="entry name" value="SPOCS_spoVID_N"/>
</dbReference>
<accession>A0A3D9QVX3</accession>
<dbReference type="RefSeq" id="WP_116191409.1">
    <property type="nucleotide sequence ID" value="NZ_QTTN01000034.1"/>
</dbReference>
<reference evidence="3 4" key="1">
    <citation type="submission" date="2018-08" db="EMBL/GenBank/DDBJ databases">
        <title>Genomic Encyclopedia of Type Strains, Phase III (KMG-III): the genomes of soil and plant-associated and newly described type strains.</title>
        <authorList>
            <person name="Whitman W."/>
        </authorList>
    </citation>
    <scope>NUCLEOTIDE SEQUENCE [LARGE SCALE GENOMIC DNA]</scope>
    <source>
        <strain evidence="3 4">CGMCC 1.10966</strain>
    </source>
</reference>
<dbReference type="InterPro" id="IPR018392">
    <property type="entry name" value="LysM"/>
</dbReference>
<sequence>MPNQSNGLRFDIYERVHLPDEVAAIDELEEIELVPRIGIVQQDEQVLLKGHLLLTGIYRAQDEPLAEQSLEHWIPVEITLPMNRIHRLDDISVEIDNFDVDLLSTRTLNITGVLSLKGIELGQSSPQEEWQREEPFTVVHKREPVEVPNYETLFEQQTGYAQPQAVRNEGWETAGSSPSYGDALIREEAQRDAAAQAAQAAFEQEEIARAAAIVRQQQADAEAREAELALQAAEPEVSDEAIEAALSAQQPEENSFIANAAEDSVSIGRQPSASIAEEPAAQRFGDISASEIEPAAPKPMKVALASKPAEEEAEAAQPSVNFRSLLQSSRREQEARAAAEESAEKAAKEARKTSGDDIEWKNLFFGRSGEDQSFRKVRICIVQREETLDVIAGRYQLQPREIALYNRLSDQSVSEGQVLYIP</sequence>
<feature type="domain" description="LysM" evidence="2">
    <location>
        <begin position="379"/>
        <end position="422"/>
    </location>
</feature>
<organism evidence="3 4">
    <name type="scientific">Paenibacillus taihuensis</name>
    <dbReference type="NCBI Taxonomy" id="1156355"/>
    <lineage>
        <taxon>Bacteria</taxon>
        <taxon>Bacillati</taxon>
        <taxon>Bacillota</taxon>
        <taxon>Bacilli</taxon>
        <taxon>Bacillales</taxon>
        <taxon>Paenibacillaceae</taxon>
        <taxon>Paenibacillus</taxon>
    </lineage>
</organism>
<evidence type="ECO:0000259" key="2">
    <source>
        <dbReference type="SMART" id="SM00257"/>
    </source>
</evidence>
<proteinExistence type="predicted"/>
<evidence type="ECO:0000256" key="1">
    <source>
        <dbReference type="SAM" id="MobiDB-lite"/>
    </source>
</evidence>
<gene>
    <name evidence="3" type="ORF">A8990_13446</name>
</gene>
<protein>
    <submittedName>
        <fullName evidence="3">Stage VI sporulation protein D</fullName>
    </submittedName>
</protein>
<dbReference type="EMBL" id="QTTN01000034">
    <property type="protein sequence ID" value="REE69511.1"/>
    <property type="molecule type" value="Genomic_DNA"/>
</dbReference>
<name>A0A3D9QVX3_9BACL</name>
<feature type="compositionally biased region" description="Basic and acidic residues" evidence="1">
    <location>
        <begin position="329"/>
        <end position="352"/>
    </location>
</feature>
<keyword evidence="4" id="KW-1185">Reference proteome</keyword>
<comment type="caution">
    <text evidence="3">The sequence shown here is derived from an EMBL/GenBank/DDBJ whole genome shotgun (WGS) entry which is preliminary data.</text>
</comment>
<dbReference type="AlphaFoldDB" id="A0A3D9QVX3"/>
<evidence type="ECO:0000313" key="4">
    <source>
        <dbReference type="Proteomes" id="UP000256304"/>
    </source>
</evidence>
<dbReference type="InterPro" id="IPR036779">
    <property type="entry name" value="LysM_dom_sf"/>
</dbReference>